<feature type="compositionally biased region" description="Low complexity" evidence="1">
    <location>
        <begin position="328"/>
        <end position="350"/>
    </location>
</feature>
<name>A0AB34G4K9_9HYPO</name>
<feature type="compositionally biased region" description="Low complexity" evidence="1">
    <location>
        <begin position="946"/>
        <end position="960"/>
    </location>
</feature>
<proteinExistence type="predicted"/>
<feature type="compositionally biased region" description="Basic and acidic residues" evidence="1">
    <location>
        <begin position="914"/>
        <end position="924"/>
    </location>
</feature>
<feature type="compositionally biased region" description="Polar residues" evidence="1">
    <location>
        <begin position="1033"/>
        <end position="1046"/>
    </location>
</feature>
<feature type="compositionally biased region" description="Polar residues" evidence="1">
    <location>
        <begin position="529"/>
        <end position="538"/>
    </location>
</feature>
<feature type="compositionally biased region" description="Low complexity" evidence="1">
    <location>
        <begin position="206"/>
        <end position="222"/>
    </location>
</feature>
<gene>
    <name evidence="2" type="ORF">O9K51_01180</name>
</gene>
<feature type="compositionally biased region" description="Basic and acidic residues" evidence="1">
    <location>
        <begin position="464"/>
        <end position="478"/>
    </location>
</feature>
<feature type="compositionally biased region" description="Polar residues" evidence="1">
    <location>
        <begin position="548"/>
        <end position="579"/>
    </location>
</feature>
<dbReference type="AlphaFoldDB" id="A0AB34G4K9"/>
<feature type="compositionally biased region" description="Basic and acidic residues" evidence="1">
    <location>
        <begin position="236"/>
        <end position="250"/>
    </location>
</feature>
<feature type="compositionally biased region" description="Low complexity" evidence="1">
    <location>
        <begin position="29"/>
        <end position="56"/>
    </location>
</feature>
<feature type="compositionally biased region" description="Basic and acidic residues" evidence="1">
    <location>
        <begin position="396"/>
        <end position="406"/>
    </location>
</feature>
<feature type="compositionally biased region" description="Basic and acidic residues" evidence="1">
    <location>
        <begin position="494"/>
        <end position="510"/>
    </location>
</feature>
<comment type="caution">
    <text evidence="2">The sequence shown here is derived from an EMBL/GenBank/DDBJ whole genome shotgun (WGS) entry which is preliminary data.</text>
</comment>
<evidence type="ECO:0000256" key="1">
    <source>
        <dbReference type="SAM" id="MobiDB-lite"/>
    </source>
</evidence>
<dbReference type="Proteomes" id="UP001163105">
    <property type="component" value="Unassembled WGS sequence"/>
</dbReference>
<sequence length="1046" mass="110593">MAGAVSAAAAPLASGSGPKTLVVTGGAGATAVGGSVSAGTTTAATTATTTTSGTTGPDSHKQLETPTTTTSPAAAGTRLPLLTSTTTTTTIAANTSAAADRGNADPRNDPVDSDSSNGDDARSHGPSASLKHPHRPAYLRLRDHKPPAASTRAAQSGPSQDTEAAPPLAHPQQHLGLHQQHQDQQQQPALPVSPDGPPPRPANRLTSSPTATTTPDAAVVSTELNKADSQAQREIAATKEGSDQTSRHSRPELLFDWSDIADDQPAYFNRRLLGVARRRHAADFVASQQSPGGSTTSPSDIQGHRELLLPKRLSQSSSSDESRHSSSHRPPISYKPPTSTTAAQSGASTPVRVPPIRGFRSSGSRKSLALDMNFRPRAYDLGDDSRGTIDNTLRALEGRYSDDSRRSSTLSPGRQNGSPSTFDDTGDVFLRIARDEPGHQPDDDPLADDVQSSITTSPPRMSRRLSDQQDRPRMRNADDDQPGEVSRAVTYRNLMREKAASAHPGEDAGRARAGSSTLRPSPLAFRPLTASQEPNSEPSVYARRRASITENNSTVGARSSTYKSATGPQHGKSYSSSPLVRTFESHNREPGHGGGVEGTESTASTTAPSTVWDELDDLKSRIHRLELTGKLPSTSGAAVSRMSDERPATATTTVTTMSLSPKRQPGGQVADAVSTTSSQREGHPLLVSALAKSKPFMSPDVYRALESAASDAVGLSALMGSPGQPGPISSGASVIGTGGNVTDRQLRRKADSVCRSLTELCVALGEDVTLQPRLAPPAQVNMAQMDGPATPTMPKTYSGLPAPRRSSIAADQNLPKPVGSESPRTLSKFEERRNQLLNGTPLSIPRPTPPSAPMSADANVNRRSSLMVARTRRATTEEPDDGRGSSLLRTRRGGTEEPDEGRRTSLLVRHRRGTVGEERDEGRFRAPSRANTEVNMLRGPGRDYAPEAQASPSEASGQSADSARRRLTSTSFRTSRLAIPSGSGPAPPRRYLEKATPDRDASTNEYVTRQPQSSPSAAHARASSLGTRRNRDSIISNPPTTAGTYR</sequence>
<feature type="compositionally biased region" description="Polar residues" evidence="1">
    <location>
        <begin position="407"/>
        <end position="423"/>
    </location>
</feature>
<feature type="region of interest" description="Disordered" evidence="1">
    <location>
        <begin position="1"/>
        <end position="250"/>
    </location>
</feature>
<evidence type="ECO:0000313" key="3">
    <source>
        <dbReference type="Proteomes" id="UP001163105"/>
    </source>
</evidence>
<feature type="region of interest" description="Disordered" evidence="1">
    <location>
        <begin position="633"/>
        <end position="669"/>
    </location>
</feature>
<organism evidence="2 3">
    <name type="scientific">Purpureocillium lavendulum</name>
    <dbReference type="NCBI Taxonomy" id="1247861"/>
    <lineage>
        <taxon>Eukaryota</taxon>
        <taxon>Fungi</taxon>
        <taxon>Dikarya</taxon>
        <taxon>Ascomycota</taxon>
        <taxon>Pezizomycotina</taxon>
        <taxon>Sordariomycetes</taxon>
        <taxon>Hypocreomycetidae</taxon>
        <taxon>Hypocreales</taxon>
        <taxon>Ophiocordycipitaceae</taxon>
        <taxon>Purpureocillium</taxon>
    </lineage>
</organism>
<feature type="compositionally biased region" description="Low complexity" evidence="1">
    <location>
        <begin position="65"/>
        <end position="99"/>
    </location>
</feature>
<reference evidence="2" key="1">
    <citation type="submission" date="2023-01" db="EMBL/GenBank/DDBJ databases">
        <title>The growth and conidiation of Purpureocillium lavendulum are regulated by nitrogen source and histone H3K14 acetylation.</title>
        <authorList>
            <person name="Tang P."/>
            <person name="Han J."/>
            <person name="Zhang C."/>
            <person name="Tang P."/>
            <person name="Qi F."/>
            <person name="Zhang K."/>
            <person name="Liang L."/>
        </authorList>
    </citation>
    <scope>NUCLEOTIDE SEQUENCE</scope>
    <source>
        <strain evidence="2">YMF1.00683</strain>
    </source>
</reference>
<feature type="compositionally biased region" description="Polar residues" evidence="1">
    <location>
        <begin position="223"/>
        <end position="232"/>
    </location>
</feature>
<feature type="compositionally biased region" description="Low complexity" evidence="1">
    <location>
        <begin position="1"/>
        <end position="17"/>
    </location>
</feature>
<keyword evidence="3" id="KW-1185">Reference proteome</keyword>
<feature type="compositionally biased region" description="Low complexity" evidence="1">
    <location>
        <begin position="166"/>
        <end position="190"/>
    </location>
</feature>
<feature type="compositionally biased region" description="Low complexity" evidence="1">
    <location>
        <begin position="968"/>
        <end position="978"/>
    </location>
</feature>
<feature type="compositionally biased region" description="Polar residues" evidence="1">
    <location>
        <begin position="152"/>
        <end position="162"/>
    </location>
</feature>
<feature type="region of interest" description="Disordered" evidence="1">
    <location>
        <begin position="394"/>
        <end position="606"/>
    </location>
</feature>
<protein>
    <submittedName>
        <fullName evidence="2">LPXTG-motif cell wall anchor domain-containingprotein</fullName>
    </submittedName>
</protein>
<feature type="compositionally biased region" description="Basic and acidic residues" evidence="1">
    <location>
        <begin position="432"/>
        <end position="442"/>
    </location>
</feature>
<feature type="compositionally biased region" description="Low complexity" evidence="1">
    <location>
        <begin position="1009"/>
        <end position="1024"/>
    </location>
</feature>
<evidence type="ECO:0000313" key="2">
    <source>
        <dbReference type="EMBL" id="KAJ6446407.1"/>
    </source>
</evidence>
<accession>A0AB34G4K9</accession>
<feature type="region of interest" description="Disordered" evidence="1">
    <location>
        <begin position="782"/>
        <end position="1046"/>
    </location>
</feature>
<feature type="compositionally biased region" description="Polar residues" evidence="1">
    <location>
        <begin position="450"/>
        <end position="459"/>
    </location>
</feature>
<feature type="compositionally biased region" description="Basic and acidic residues" evidence="1">
    <location>
        <begin position="990"/>
        <end position="1002"/>
    </location>
</feature>
<feature type="region of interest" description="Disordered" evidence="1">
    <location>
        <begin position="312"/>
        <end position="364"/>
    </location>
</feature>
<dbReference type="EMBL" id="JAQHRD010000001">
    <property type="protein sequence ID" value="KAJ6446407.1"/>
    <property type="molecule type" value="Genomic_DNA"/>
</dbReference>